<dbReference type="SMART" id="SM01421">
    <property type="entry name" value="DUF3480"/>
    <property type="match status" value="1"/>
</dbReference>
<reference evidence="2" key="2">
    <citation type="submission" date="2023-05" db="EMBL/GenBank/DDBJ databases">
        <authorList>
            <person name="Fouks B."/>
        </authorList>
    </citation>
    <scope>NUCLEOTIDE SEQUENCE</scope>
    <source>
        <strain evidence="2">Stay&amp;Tobe</strain>
        <tissue evidence="2">Testes</tissue>
    </source>
</reference>
<proteinExistence type="predicted"/>
<dbReference type="Gene3D" id="3.30.1360.220">
    <property type="entry name" value="Domain of unknown function (DUF3480), N-terminal subdomain"/>
    <property type="match status" value="1"/>
</dbReference>
<evidence type="ECO:0000313" key="3">
    <source>
        <dbReference type="Proteomes" id="UP001233999"/>
    </source>
</evidence>
<dbReference type="PANTHER" id="PTHR46319">
    <property type="entry name" value="ZINC FINGER FYVE DOMAIN-CONTAINING PROTEIN"/>
    <property type="match status" value="1"/>
</dbReference>
<sequence length="187" mass="21387">NTVTEMGHTVFQGTPFLGTSDHGGFIYIRPSFQCLQKLILPSSPYLVAILVHRWETPWATVFPIRLMLRLGAEYRYYPCMLVSIRNRRPVYWEIGLTIINILAKTIQQNYTLPSVRGLVIHMEDKQTSILLPKNRYDQVTRALNNSNDHVLALAANFSPHADSHLVCLQSDQDIIHKPSIYITNLAK</sequence>
<name>A0AAD7ZE79_DIPPU</name>
<evidence type="ECO:0000313" key="2">
    <source>
        <dbReference type="EMBL" id="KAJ9579079.1"/>
    </source>
</evidence>
<evidence type="ECO:0000259" key="1">
    <source>
        <dbReference type="SMART" id="SM01421"/>
    </source>
</evidence>
<keyword evidence="3" id="KW-1185">Reference proteome</keyword>
<reference evidence="2" key="1">
    <citation type="journal article" date="2023" name="IScience">
        <title>Live-bearing cockroach genome reveals convergent evolutionary mechanisms linked to viviparity in insects and beyond.</title>
        <authorList>
            <person name="Fouks B."/>
            <person name="Harrison M.C."/>
            <person name="Mikhailova A.A."/>
            <person name="Marchal E."/>
            <person name="English S."/>
            <person name="Carruthers M."/>
            <person name="Jennings E.C."/>
            <person name="Chiamaka E.L."/>
            <person name="Frigard R.A."/>
            <person name="Pippel M."/>
            <person name="Attardo G.M."/>
            <person name="Benoit J.B."/>
            <person name="Bornberg-Bauer E."/>
            <person name="Tobe S.S."/>
        </authorList>
    </citation>
    <scope>NUCLEOTIDE SEQUENCE</scope>
    <source>
        <strain evidence="2">Stay&amp;Tobe</strain>
    </source>
</reference>
<dbReference type="AlphaFoldDB" id="A0AAD7ZE79"/>
<dbReference type="GO" id="GO:0016197">
    <property type="term" value="P:endosomal transport"/>
    <property type="evidence" value="ECO:0007669"/>
    <property type="project" value="TreeGrafter"/>
</dbReference>
<comment type="caution">
    <text evidence="2">The sequence shown here is derived from an EMBL/GenBank/DDBJ whole genome shotgun (WGS) entry which is preliminary data.</text>
</comment>
<gene>
    <name evidence="2" type="ORF">L9F63_024810</name>
</gene>
<dbReference type="EMBL" id="JASPKZ010008703">
    <property type="protein sequence ID" value="KAJ9579079.1"/>
    <property type="molecule type" value="Genomic_DNA"/>
</dbReference>
<dbReference type="GO" id="GO:0031901">
    <property type="term" value="C:early endosome membrane"/>
    <property type="evidence" value="ECO:0007669"/>
    <property type="project" value="TreeGrafter"/>
</dbReference>
<dbReference type="Proteomes" id="UP001233999">
    <property type="component" value="Unassembled WGS sequence"/>
</dbReference>
<dbReference type="InterPro" id="IPR022557">
    <property type="entry name" value="SARA-like_C"/>
</dbReference>
<protein>
    <recommendedName>
        <fullName evidence="1">Smad anchor for receptor activation-like C-terminal domain-containing protein</fullName>
    </recommendedName>
</protein>
<feature type="domain" description="Smad anchor for receptor activation-like C-terminal" evidence="1">
    <location>
        <begin position="40"/>
        <end position="187"/>
    </location>
</feature>
<dbReference type="PANTHER" id="PTHR46319:SF3">
    <property type="entry name" value="ZINC FINGER FYVE DOMAIN-CONTAINING PROTEIN"/>
    <property type="match status" value="1"/>
</dbReference>
<organism evidence="2 3">
    <name type="scientific">Diploptera punctata</name>
    <name type="common">Pacific beetle cockroach</name>
    <dbReference type="NCBI Taxonomy" id="6984"/>
    <lineage>
        <taxon>Eukaryota</taxon>
        <taxon>Metazoa</taxon>
        <taxon>Ecdysozoa</taxon>
        <taxon>Arthropoda</taxon>
        <taxon>Hexapoda</taxon>
        <taxon>Insecta</taxon>
        <taxon>Pterygota</taxon>
        <taxon>Neoptera</taxon>
        <taxon>Polyneoptera</taxon>
        <taxon>Dictyoptera</taxon>
        <taxon>Blattodea</taxon>
        <taxon>Blaberoidea</taxon>
        <taxon>Blaberidae</taxon>
        <taxon>Diplopterinae</taxon>
        <taxon>Diploptera</taxon>
    </lineage>
</organism>
<feature type="non-terminal residue" evidence="2">
    <location>
        <position position="187"/>
    </location>
</feature>
<dbReference type="Pfam" id="PF11979">
    <property type="entry name" value="SARA_C"/>
    <property type="match status" value="1"/>
</dbReference>
<accession>A0AAD7ZE79</accession>